<evidence type="ECO:0000259" key="3">
    <source>
        <dbReference type="PROSITE" id="PS51186"/>
    </source>
</evidence>
<sequence>MEIEPLIEGKGEACRQIMRDLPLWFPEPEGHEAAARRVDDMDVLVCREEGIVAGLIALEEQTDSAMEIFLLAVDERFHRRGIGRELVDAAAELAKERQFDLLTVKTLAPRGRKEPHLDATRSFYSSVGFLRAEVFPTLWHPDHPCLFMIKPLAARPA</sequence>
<evidence type="ECO:0000313" key="5">
    <source>
        <dbReference type="Proteomes" id="UP000223606"/>
    </source>
</evidence>
<dbReference type="KEGG" id="hdi:HDIA_3132"/>
<keyword evidence="2" id="KW-0012">Acyltransferase</keyword>
<evidence type="ECO:0000256" key="1">
    <source>
        <dbReference type="ARBA" id="ARBA00022679"/>
    </source>
</evidence>
<proteinExistence type="predicted"/>
<dbReference type="PROSITE" id="PS51186">
    <property type="entry name" value="GNAT"/>
    <property type="match status" value="1"/>
</dbReference>
<organism evidence="4 5">
    <name type="scientific">Hartmannibacter diazotrophicus</name>
    <dbReference type="NCBI Taxonomy" id="1482074"/>
    <lineage>
        <taxon>Bacteria</taxon>
        <taxon>Pseudomonadati</taxon>
        <taxon>Pseudomonadota</taxon>
        <taxon>Alphaproteobacteria</taxon>
        <taxon>Hyphomicrobiales</taxon>
        <taxon>Pleomorphomonadaceae</taxon>
        <taxon>Hartmannibacter</taxon>
    </lineage>
</organism>
<dbReference type="Proteomes" id="UP000223606">
    <property type="component" value="Chromosome 1"/>
</dbReference>
<accession>A0A2C9D8W5</accession>
<dbReference type="PANTHER" id="PTHR43877:SF2">
    <property type="entry name" value="AMINOALKYLPHOSPHONATE N-ACETYLTRANSFERASE-RELATED"/>
    <property type="match status" value="1"/>
</dbReference>
<dbReference type="InterPro" id="IPR016181">
    <property type="entry name" value="Acyl_CoA_acyltransferase"/>
</dbReference>
<dbReference type="AlphaFoldDB" id="A0A2C9D8W5"/>
<feature type="domain" description="N-acetyltransferase" evidence="3">
    <location>
        <begin position="1"/>
        <end position="153"/>
    </location>
</feature>
<dbReference type="CDD" id="cd04301">
    <property type="entry name" value="NAT_SF"/>
    <property type="match status" value="1"/>
</dbReference>
<dbReference type="InterPro" id="IPR000182">
    <property type="entry name" value="GNAT_dom"/>
</dbReference>
<dbReference type="SUPFAM" id="SSF55729">
    <property type="entry name" value="Acyl-CoA N-acyltransferases (Nat)"/>
    <property type="match status" value="1"/>
</dbReference>
<dbReference type="GO" id="GO:0016747">
    <property type="term" value="F:acyltransferase activity, transferring groups other than amino-acyl groups"/>
    <property type="evidence" value="ECO:0007669"/>
    <property type="project" value="InterPro"/>
</dbReference>
<dbReference type="OrthoDB" id="9783470at2"/>
<keyword evidence="1 4" id="KW-0808">Transferase</keyword>
<gene>
    <name evidence="4" type="ORF">HDIA_3132</name>
</gene>
<dbReference type="InterPro" id="IPR050832">
    <property type="entry name" value="Bact_Acetyltransf"/>
</dbReference>
<evidence type="ECO:0000256" key="2">
    <source>
        <dbReference type="ARBA" id="ARBA00023315"/>
    </source>
</evidence>
<dbReference type="Pfam" id="PF00583">
    <property type="entry name" value="Acetyltransf_1"/>
    <property type="match status" value="1"/>
</dbReference>
<keyword evidence="5" id="KW-1185">Reference proteome</keyword>
<evidence type="ECO:0000313" key="4">
    <source>
        <dbReference type="EMBL" id="SON56673.1"/>
    </source>
</evidence>
<reference evidence="5" key="1">
    <citation type="submission" date="2017-09" db="EMBL/GenBank/DDBJ databases">
        <title>Genome sequence of Nannocystis excedens DSM 71.</title>
        <authorList>
            <person name="Blom J."/>
        </authorList>
    </citation>
    <scope>NUCLEOTIDE SEQUENCE [LARGE SCALE GENOMIC DNA]</scope>
    <source>
        <strain evidence="5">type strain: E19</strain>
    </source>
</reference>
<dbReference type="RefSeq" id="WP_099557023.1">
    <property type="nucleotide sequence ID" value="NZ_LT960614.1"/>
</dbReference>
<dbReference type="PANTHER" id="PTHR43877">
    <property type="entry name" value="AMINOALKYLPHOSPHONATE N-ACETYLTRANSFERASE-RELATED-RELATED"/>
    <property type="match status" value="1"/>
</dbReference>
<protein>
    <submittedName>
        <fullName evidence="4">TDP-fucosamine acetyltransferase</fullName>
    </submittedName>
</protein>
<dbReference type="Gene3D" id="3.40.630.30">
    <property type="match status" value="1"/>
</dbReference>
<dbReference type="EMBL" id="LT960614">
    <property type="protein sequence ID" value="SON56673.1"/>
    <property type="molecule type" value="Genomic_DNA"/>
</dbReference>
<name>A0A2C9D8W5_9HYPH</name>